<proteinExistence type="evidence at transcript level"/>
<name>B4FKU9_MAIZE</name>
<dbReference type="EMBL" id="BT037737">
    <property type="protein sequence ID" value="ACF82742.1"/>
    <property type="molecule type" value="mRNA"/>
</dbReference>
<reference evidence="1" key="1">
    <citation type="journal article" date="2009" name="PLoS Genet.">
        <title>Sequencing, mapping, and analysis of 27,455 maize full-length cDNAs.</title>
        <authorList>
            <person name="Soderlund C."/>
            <person name="Descour A."/>
            <person name="Kudrna D."/>
            <person name="Bomhoff M."/>
            <person name="Boyd L."/>
            <person name="Currie J."/>
            <person name="Angelova A."/>
            <person name="Collura K."/>
            <person name="Wissotski M."/>
            <person name="Ashley E."/>
            <person name="Morrow D."/>
            <person name="Fernandes J."/>
            <person name="Walbot V."/>
            <person name="Yu Y."/>
        </authorList>
    </citation>
    <scope>NUCLEOTIDE SEQUENCE</scope>
    <source>
        <strain evidence="1">B73</strain>
    </source>
</reference>
<dbReference type="AlphaFoldDB" id="B4FKU9"/>
<organism evidence="1">
    <name type="scientific">Zea mays</name>
    <name type="common">Maize</name>
    <dbReference type="NCBI Taxonomy" id="4577"/>
    <lineage>
        <taxon>Eukaryota</taxon>
        <taxon>Viridiplantae</taxon>
        <taxon>Streptophyta</taxon>
        <taxon>Embryophyta</taxon>
        <taxon>Tracheophyta</taxon>
        <taxon>Spermatophyta</taxon>
        <taxon>Magnoliopsida</taxon>
        <taxon>Liliopsida</taxon>
        <taxon>Poales</taxon>
        <taxon>Poaceae</taxon>
        <taxon>PACMAD clade</taxon>
        <taxon>Panicoideae</taxon>
        <taxon>Andropogonodae</taxon>
        <taxon>Andropogoneae</taxon>
        <taxon>Tripsacinae</taxon>
        <taxon>Zea</taxon>
    </lineage>
</organism>
<evidence type="ECO:0000313" key="1">
    <source>
        <dbReference type="EMBL" id="ACF82742.1"/>
    </source>
</evidence>
<protein>
    <submittedName>
        <fullName evidence="1">Uncharacterized protein</fullName>
    </submittedName>
</protein>
<sequence>MCYVAYCGLQESYTGHYFVFSILTKNGDSRAPYYYSSLSVCYNNSTVMVTGVQLICPVHIGVGVSLAVLGPGSCFVETCLVMAVGPSCDLKLKPFCPPPLLFRCLSVPS</sequence>
<accession>B4FKU9</accession>